<dbReference type="AlphaFoldDB" id="A0A847SCL3"/>
<dbReference type="EMBL" id="JABAIM010000001">
    <property type="protein sequence ID" value="NLR73692.1"/>
    <property type="molecule type" value="Genomic_DNA"/>
</dbReference>
<dbReference type="Proteomes" id="UP000587991">
    <property type="component" value="Unassembled WGS sequence"/>
</dbReference>
<protein>
    <recommendedName>
        <fullName evidence="3">Integrase</fullName>
    </recommendedName>
</protein>
<keyword evidence="2" id="KW-1185">Reference proteome</keyword>
<reference evidence="1 2" key="1">
    <citation type="submission" date="2020-04" db="EMBL/GenBank/DDBJ databases">
        <title>Draft genome of Leeia sp. IMCC25680.</title>
        <authorList>
            <person name="Song J."/>
            <person name="Cho J.-C."/>
        </authorList>
    </citation>
    <scope>NUCLEOTIDE SEQUENCE [LARGE SCALE GENOMIC DNA]</scope>
    <source>
        <strain evidence="1 2">IMCC25680</strain>
    </source>
</reference>
<accession>A0A847SCL3</accession>
<organism evidence="1 2">
    <name type="scientific">Leeia aquatica</name>
    <dbReference type="NCBI Taxonomy" id="2725557"/>
    <lineage>
        <taxon>Bacteria</taxon>
        <taxon>Pseudomonadati</taxon>
        <taxon>Pseudomonadota</taxon>
        <taxon>Betaproteobacteria</taxon>
        <taxon>Neisseriales</taxon>
        <taxon>Leeiaceae</taxon>
        <taxon>Leeia</taxon>
    </lineage>
</organism>
<sequence>MNEHFYAFIDFGRRIASERGVNWDVRLLTDGTAVPEEAWNITQFVGDSPPPVHWVRDFGLDAKALLVLNERRKQQDLPALPKTSLSPGWLDLLKAVIVEQLFYRKNSTGHVIGNVVRPLRVLATVVDGREPWELRVDDVVGAFELAKGLQASGKLADLILGLVKTLIDANHIADIGPIAPALSMKRHGVRGKRARYTKSMDELRSDLEERKRAEKLPDRRAFWELVRIVFTEQPRSILDLLRFTQTKIMLLCGLRAGEACLLPADWKRVREYYDTSGRAAGELGGYSTAMMLRYFAEKQQTPNSDSVALFETAQYVPSMFEAALTETLSEVARITQPLRETLRRQVEEKRILPWFRRDQLVSAIELYPYLTGNPILLALPNQEQDQWQSRYRDRFDGQVFDEMYDYQLRQINSASSSLNTALYVFYNRLKGKITFRRQDGTEYHDSQMQWKKVFLRVDEIEDHLLRLTTKLSDRSPFRLSPAGEIQTWELMFLMPKRALAEGRNDGLCDITRYYSVGRFSPDMMHHAIGGNEGCSGSTLFESYSGSDEDRMLTLNPHALRHLQNTELFRLGVADTIITKRFNRRSVAQSYEYDHRSLAEDLEGIELPLEVEVSLGRKAATVARMIKAGKASGPIVDAFKNIQQTHGEDAAFEFLKLEADGFHSTPYGHCINSFTVDPCPKHLECFAGCRHLTATGMPQHHAHLVQLEGRLKDAVKAIESRSAKAVGRDNQLIHAKNRLAAVKQILVTPEGMPVFPDGADLSKTANTPRSVLDGYE</sequence>
<gene>
    <name evidence="1" type="ORF">HF682_00765</name>
</gene>
<name>A0A847SCL3_9NEIS</name>
<evidence type="ECO:0000313" key="2">
    <source>
        <dbReference type="Proteomes" id="UP000587991"/>
    </source>
</evidence>
<comment type="caution">
    <text evidence="1">The sequence shown here is derived from an EMBL/GenBank/DDBJ whole genome shotgun (WGS) entry which is preliminary data.</text>
</comment>
<evidence type="ECO:0000313" key="1">
    <source>
        <dbReference type="EMBL" id="NLR73692.1"/>
    </source>
</evidence>
<proteinExistence type="predicted"/>
<evidence type="ECO:0008006" key="3">
    <source>
        <dbReference type="Google" id="ProtNLM"/>
    </source>
</evidence>
<dbReference type="RefSeq" id="WP_168875355.1">
    <property type="nucleotide sequence ID" value="NZ_JABAIM010000001.1"/>
</dbReference>